<keyword evidence="2" id="KW-0472">Membrane</keyword>
<keyword evidence="2" id="KW-1133">Transmembrane helix</keyword>
<evidence type="ECO:0008006" key="5">
    <source>
        <dbReference type="Google" id="ProtNLM"/>
    </source>
</evidence>
<feature type="transmembrane region" description="Helical" evidence="2">
    <location>
        <begin position="567"/>
        <end position="591"/>
    </location>
</feature>
<dbReference type="HOGENOM" id="CLU_016136_1_0_1"/>
<feature type="transmembrane region" description="Helical" evidence="2">
    <location>
        <begin position="297"/>
        <end position="317"/>
    </location>
</feature>
<sequence>MTASSHHERGATELGEPIKLKMFSSPLVLANGEVEEVDDENEIVTTKQFIPQLRRYEDPTLLEIFYDLFFAATYNIFCEIKETTSANTFKASIGFFCLLWLTWLAVTLFEVRYATDSIFSRVATAVQLGVLVGFVIVAPNFSPSEKPIPDVTPRVMQTMSIILAISRACLVAQYGWILLHLRKHKSAFLPLALQITVHAVSAVVLLGVSFVFLHSPPDHTYMIWYFITGADAILSVGISHMGDDTIALNSTHLMKRMALLTVMILGEGIESMAKKLIQIINGPSLLPKALNNTARGHITAVASTIYFIFLIYFDWLGPSFYLPRARQTAWVALHLPFHLCLVLFMQNFVQLLTWSTIVDNVQESFAFADPTNGTLIRTDSTSEQVMDDMLIKATNFFTIFQPTVTNTTTVVGDALANLRLIPDDFWGPYSDWLDSDAVGPAPGDSKFYKIIVDTYESLAVTYMNTIFGNFGIDAEDFESLNNGEPDPVARAKALQTDTAEHSWERYRMVFLTIFIAGGLSILFMLALKCLSSKLTKSFWTMVRINLVIFSGVAMCLVSLVWKDINAPLPAFVVSAWIAPTVALIWTFLVLLTHIDFGAVRKLPLNLNLLKYKKLGDAPQKGPRGDAWPVPSPPLKDHVSYGDDSGFYNAPPPVPYAANSASQAPQISLAIPNGSSETPQRTISSDTYGVYSSAYSPGSTAYSAYTSGQPGASTPGGSTAYTGYNPSHS</sequence>
<dbReference type="Pfam" id="PF06772">
    <property type="entry name" value="LtrA"/>
    <property type="match status" value="1"/>
</dbReference>
<evidence type="ECO:0000256" key="1">
    <source>
        <dbReference type="SAM" id="MobiDB-lite"/>
    </source>
</evidence>
<feature type="transmembrane region" description="Helical" evidence="2">
    <location>
        <begin position="508"/>
        <end position="530"/>
    </location>
</feature>
<keyword evidence="4" id="KW-1185">Reference proteome</keyword>
<dbReference type="OrthoDB" id="3177213at2759"/>
<protein>
    <recommendedName>
        <fullName evidence="5">Low temperature requirement A</fullName>
    </recommendedName>
</protein>
<dbReference type="InterPro" id="IPR010640">
    <property type="entry name" value="Low_temperature_requirement_A"/>
</dbReference>
<dbReference type="PANTHER" id="PTHR42101">
    <property type="entry name" value="CHROMOSOME 16, WHOLE GENOME SHOTGUN SEQUENCE"/>
    <property type="match status" value="1"/>
</dbReference>
<accession>A0A0A1SI65</accession>
<dbReference type="Proteomes" id="UP000039046">
    <property type="component" value="Unassembled WGS sequence"/>
</dbReference>
<feature type="transmembrane region" description="Helical" evidence="2">
    <location>
        <begin position="118"/>
        <end position="138"/>
    </location>
</feature>
<feature type="transmembrane region" description="Helical" evidence="2">
    <location>
        <begin position="191"/>
        <end position="213"/>
    </location>
</feature>
<gene>
    <name evidence="3" type="ORF">VHEMI00050</name>
</gene>
<feature type="transmembrane region" description="Helical" evidence="2">
    <location>
        <begin position="329"/>
        <end position="349"/>
    </location>
</feature>
<evidence type="ECO:0000256" key="2">
    <source>
        <dbReference type="SAM" id="Phobius"/>
    </source>
</evidence>
<keyword evidence="2" id="KW-0812">Transmembrane</keyword>
<organism evidence="3 4">
    <name type="scientific">[Torrubiella] hemipterigena</name>
    <dbReference type="NCBI Taxonomy" id="1531966"/>
    <lineage>
        <taxon>Eukaryota</taxon>
        <taxon>Fungi</taxon>
        <taxon>Dikarya</taxon>
        <taxon>Ascomycota</taxon>
        <taxon>Pezizomycotina</taxon>
        <taxon>Sordariomycetes</taxon>
        <taxon>Hypocreomycetidae</taxon>
        <taxon>Hypocreales</taxon>
        <taxon>Clavicipitaceae</taxon>
        <taxon>Clavicipitaceae incertae sedis</taxon>
        <taxon>'Torrubiella' clade</taxon>
    </lineage>
</organism>
<feature type="transmembrane region" description="Helical" evidence="2">
    <location>
        <begin position="219"/>
        <end position="238"/>
    </location>
</feature>
<feature type="transmembrane region" description="Helical" evidence="2">
    <location>
        <begin position="158"/>
        <end position="179"/>
    </location>
</feature>
<reference evidence="3 4" key="1">
    <citation type="journal article" date="2015" name="Genome Announc.">
        <title>Draft Genome Sequence and Gene Annotation of the Entomopathogenic Fungus Verticillium hemipterigenum.</title>
        <authorList>
            <person name="Horn F."/>
            <person name="Habel A."/>
            <person name="Scharf D.H."/>
            <person name="Dworschak J."/>
            <person name="Brakhage A.A."/>
            <person name="Guthke R."/>
            <person name="Hertweck C."/>
            <person name="Linde J."/>
        </authorList>
    </citation>
    <scope>NUCLEOTIDE SEQUENCE [LARGE SCALE GENOMIC DNA]</scope>
</reference>
<evidence type="ECO:0000313" key="4">
    <source>
        <dbReference type="Proteomes" id="UP000039046"/>
    </source>
</evidence>
<dbReference type="AlphaFoldDB" id="A0A0A1SI65"/>
<feature type="transmembrane region" description="Helical" evidence="2">
    <location>
        <begin position="89"/>
        <end position="111"/>
    </location>
</feature>
<name>A0A0A1SI65_9HYPO</name>
<dbReference type="EMBL" id="CDHN01000001">
    <property type="protein sequence ID" value="CEJ79833.1"/>
    <property type="molecule type" value="Genomic_DNA"/>
</dbReference>
<evidence type="ECO:0000313" key="3">
    <source>
        <dbReference type="EMBL" id="CEJ79833.1"/>
    </source>
</evidence>
<proteinExistence type="predicted"/>
<dbReference type="STRING" id="1531966.A0A0A1SI65"/>
<feature type="transmembrane region" description="Helical" evidence="2">
    <location>
        <begin position="542"/>
        <end position="561"/>
    </location>
</feature>
<dbReference type="PANTHER" id="PTHR42101:SF1">
    <property type="entry name" value="LOW TEMPERATURE REQUIREMENT A"/>
    <property type="match status" value="1"/>
</dbReference>
<feature type="region of interest" description="Disordered" evidence="1">
    <location>
        <begin position="701"/>
        <end position="728"/>
    </location>
</feature>